<dbReference type="PANTHER" id="PTHR24061">
    <property type="entry name" value="CALCIUM-SENSING RECEPTOR-RELATED"/>
    <property type="match status" value="1"/>
</dbReference>
<dbReference type="PANTHER" id="PTHR24061:SF0">
    <property type="entry name" value="C-FAMILY ODORANT RECEPTOR OLFCT1"/>
    <property type="match status" value="1"/>
</dbReference>
<organism evidence="13 14">
    <name type="scientific">Latimeria chalumnae</name>
    <name type="common">Coelacanth</name>
    <dbReference type="NCBI Taxonomy" id="7897"/>
    <lineage>
        <taxon>Eukaryota</taxon>
        <taxon>Metazoa</taxon>
        <taxon>Chordata</taxon>
        <taxon>Craniata</taxon>
        <taxon>Vertebrata</taxon>
        <taxon>Euteleostomi</taxon>
        <taxon>Coelacanthiformes</taxon>
        <taxon>Coelacanthidae</taxon>
        <taxon>Latimeria</taxon>
    </lineage>
</organism>
<dbReference type="Gene3D" id="2.10.50.30">
    <property type="entry name" value="GPCR, family 3, nine cysteines domain"/>
    <property type="match status" value="1"/>
</dbReference>
<evidence type="ECO:0000256" key="10">
    <source>
        <dbReference type="ARBA" id="ARBA00023224"/>
    </source>
</evidence>
<dbReference type="Gene3D" id="3.40.50.2300">
    <property type="match status" value="2"/>
</dbReference>
<dbReference type="InterPro" id="IPR038550">
    <property type="entry name" value="GPCR_3_9-Cys_sf"/>
</dbReference>
<dbReference type="FunFam" id="3.40.50.2300:FF:000125">
    <property type="entry name" value="Vomeronasal 2, receptor 88"/>
    <property type="match status" value="1"/>
</dbReference>
<evidence type="ECO:0000256" key="6">
    <source>
        <dbReference type="ARBA" id="ARBA00023040"/>
    </source>
</evidence>
<reference evidence="13" key="3">
    <citation type="submission" date="2025-09" db="UniProtKB">
        <authorList>
            <consortium name="Ensembl"/>
        </authorList>
    </citation>
    <scope>IDENTIFICATION</scope>
</reference>
<dbReference type="FunFam" id="3.40.50.2300:FF:000475">
    <property type="entry name" value="Olfactory receptor C family, g2"/>
    <property type="match status" value="1"/>
</dbReference>
<dbReference type="InterPro" id="IPR000337">
    <property type="entry name" value="GPCR_3"/>
</dbReference>
<evidence type="ECO:0000256" key="1">
    <source>
        <dbReference type="ARBA" id="ARBA00004651"/>
    </source>
</evidence>
<keyword evidence="5" id="KW-1133">Transmembrane helix</keyword>
<keyword evidence="6" id="KW-0297">G-protein coupled receptor</keyword>
<reference evidence="13" key="2">
    <citation type="submission" date="2025-08" db="UniProtKB">
        <authorList>
            <consortium name="Ensembl"/>
        </authorList>
    </citation>
    <scope>IDENTIFICATION</scope>
</reference>
<sequence length="496" mass="55659">MIFAIDEINQNPTLLPNITLGFMIYDSCHIVARALEGSFWMMTGQEEPIPNYRCNKHSQLAAIIGESRSRITIPMARLLGIYGYPQVSYSATVPSLSDKSQFPSFFRTIPSDNFQSYGLVRFLMHFGWTWVGILAEDDEYGIVGSQIVIEEMAKVGVCVAFYETIPLYYSKEKNQHIANVTKKSSANVIVVFSAASKWSPVITEIARQNITEKVWIATEAWSTSLLIFTKENFKTLRGTIGFTVQKGEIPRLKKHLIDINPVKSLNDTFIEEFWEEAFGCKWLSHDSNEMGDITKAGKETALCMGTEKLEDLSFEYSDVSSLRVTYNVYNAVYAIAYALHNLQSCKPGEGPSSGGACAEILNFEPWQLLHYMKNVHFKNSAGDEVYFDASGDPPAVYDIVNWQLSPDGILKYIKVGSTNFSAPKGKDIKIDESAIEWNEEFANALFPFLQTPHSVCSESCPPGYRKAARRGEPVCCFDCIQCSEGKITNQKGEWNC</sequence>
<evidence type="ECO:0000256" key="5">
    <source>
        <dbReference type="ARBA" id="ARBA00022989"/>
    </source>
</evidence>
<dbReference type="GO" id="GO:0005886">
    <property type="term" value="C:plasma membrane"/>
    <property type="evidence" value="ECO:0007669"/>
    <property type="project" value="UniProtKB-SubCell"/>
</dbReference>
<dbReference type="eggNOG" id="KOG1056">
    <property type="taxonomic scope" value="Eukaryota"/>
</dbReference>
<feature type="domain" description="Receptor ligand binding region" evidence="11">
    <location>
        <begin position="1"/>
        <end position="404"/>
    </location>
</feature>
<dbReference type="Pfam" id="PF01094">
    <property type="entry name" value="ANF_receptor"/>
    <property type="match status" value="1"/>
</dbReference>
<dbReference type="SUPFAM" id="SSF53822">
    <property type="entry name" value="Periplasmic binding protein-like I"/>
    <property type="match status" value="1"/>
</dbReference>
<evidence type="ECO:0000313" key="13">
    <source>
        <dbReference type="Ensembl" id="ENSLACP00000014273.1"/>
    </source>
</evidence>
<dbReference type="InterPro" id="IPR028082">
    <property type="entry name" value="Peripla_BP_I"/>
</dbReference>
<dbReference type="Pfam" id="PF07562">
    <property type="entry name" value="NCD3G"/>
    <property type="match status" value="1"/>
</dbReference>
<comment type="subcellular location">
    <subcellularLocation>
        <location evidence="1">Cell membrane</location>
        <topology evidence="1">Multi-pass membrane protein</topology>
    </subcellularLocation>
</comment>
<keyword evidence="14" id="KW-1185">Reference proteome</keyword>
<keyword evidence="3" id="KW-0812">Transmembrane</keyword>
<dbReference type="GO" id="GO:0004930">
    <property type="term" value="F:G protein-coupled receptor activity"/>
    <property type="evidence" value="ECO:0007669"/>
    <property type="project" value="UniProtKB-KW"/>
</dbReference>
<evidence type="ECO:0000259" key="12">
    <source>
        <dbReference type="Pfam" id="PF07562"/>
    </source>
</evidence>
<evidence type="ECO:0000256" key="7">
    <source>
        <dbReference type="ARBA" id="ARBA00023136"/>
    </source>
</evidence>
<evidence type="ECO:0008006" key="15">
    <source>
        <dbReference type="Google" id="ProtNLM"/>
    </source>
</evidence>
<dbReference type="InterPro" id="IPR001828">
    <property type="entry name" value="ANF_lig-bd_rcpt"/>
</dbReference>
<dbReference type="InterPro" id="IPR011500">
    <property type="entry name" value="GPCR_3_9-Cys_dom"/>
</dbReference>
<keyword evidence="7" id="KW-0472">Membrane</keyword>
<dbReference type="GeneTree" id="ENSGT00950000182788"/>
<evidence type="ECO:0000256" key="8">
    <source>
        <dbReference type="ARBA" id="ARBA00023170"/>
    </source>
</evidence>
<dbReference type="PRINTS" id="PR00248">
    <property type="entry name" value="GPCRMGR"/>
</dbReference>
<dbReference type="FunFam" id="3.40.50.2300:FF:000728">
    <property type="entry name" value="Uncharacterized protein"/>
    <property type="match status" value="1"/>
</dbReference>
<evidence type="ECO:0000256" key="9">
    <source>
        <dbReference type="ARBA" id="ARBA00023180"/>
    </source>
</evidence>
<feature type="domain" description="GPCR family 3 nine cysteines" evidence="12">
    <location>
        <begin position="451"/>
        <end position="496"/>
    </location>
</feature>
<evidence type="ECO:0000256" key="2">
    <source>
        <dbReference type="ARBA" id="ARBA00022475"/>
    </source>
</evidence>
<dbReference type="InterPro" id="IPR000068">
    <property type="entry name" value="GPCR_3_Ca_sens_rcpt-rel"/>
</dbReference>
<dbReference type="Proteomes" id="UP000008672">
    <property type="component" value="Unassembled WGS sequence"/>
</dbReference>
<dbReference type="EMBL" id="AFYH01112332">
    <property type="status" value="NOT_ANNOTATED_CDS"/>
    <property type="molecule type" value="Genomic_DNA"/>
</dbReference>
<dbReference type="PRINTS" id="PR00592">
    <property type="entry name" value="CASENSINGR"/>
</dbReference>
<keyword evidence="9" id="KW-0325">Glycoprotein</keyword>
<dbReference type="InParanoid" id="H3AXA2"/>
<accession>H3AXA2</accession>
<keyword evidence="4" id="KW-0732">Signal</keyword>
<dbReference type="HOGENOM" id="CLU_005389_2_3_1"/>
<keyword evidence="10" id="KW-0807">Transducer</keyword>
<dbReference type="Ensembl" id="ENSLACT00000014373.1">
    <property type="protein sequence ID" value="ENSLACP00000014273.1"/>
    <property type="gene ID" value="ENSLACG00000012561.1"/>
</dbReference>
<keyword evidence="8" id="KW-0675">Receptor</keyword>
<keyword evidence="2" id="KW-1003">Cell membrane</keyword>
<reference evidence="14" key="1">
    <citation type="submission" date="2011-08" db="EMBL/GenBank/DDBJ databases">
        <title>The draft genome of Latimeria chalumnae.</title>
        <authorList>
            <person name="Di Palma F."/>
            <person name="Alfoldi J."/>
            <person name="Johnson J."/>
            <person name="Berlin A."/>
            <person name="Gnerre S."/>
            <person name="Jaffe D."/>
            <person name="MacCallum I."/>
            <person name="Young S."/>
            <person name="Walker B.J."/>
            <person name="Lander E."/>
            <person name="Lindblad-Toh K."/>
        </authorList>
    </citation>
    <scope>NUCLEOTIDE SEQUENCE [LARGE SCALE GENOMIC DNA]</scope>
    <source>
        <strain evidence="14">Wild caught</strain>
    </source>
</reference>
<proteinExistence type="predicted"/>
<evidence type="ECO:0000313" key="14">
    <source>
        <dbReference type="Proteomes" id="UP000008672"/>
    </source>
</evidence>
<name>H3AXA2_LATCH</name>
<evidence type="ECO:0000256" key="4">
    <source>
        <dbReference type="ARBA" id="ARBA00022729"/>
    </source>
</evidence>
<protein>
    <recommendedName>
        <fullName evidence="15">G-protein coupled receptors family 3 profile domain-containing protein</fullName>
    </recommendedName>
</protein>
<evidence type="ECO:0000259" key="11">
    <source>
        <dbReference type="Pfam" id="PF01094"/>
    </source>
</evidence>
<dbReference type="OMA" id="FWKEADK"/>
<evidence type="ECO:0000256" key="3">
    <source>
        <dbReference type="ARBA" id="ARBA00022692"/>
    </source>
</evidence>
<dbReference type="AlphaFoldDB" id="H3AXA2"/>